<evidence type="ECO:0000256" key="1">
    <source>
        <dbReference type="SAM" id="SignalP"/>
    </source>
</evidence>
<dbReference type="AlphaFoldDB" id="A0A224YES0"/>
<accession>A0A224YES0</accession>
<feature type="chain" id="PRO_5012510889" description="8.9 kDa family member" evidence="1">
    <location>
        <begin position="23"/>
        <end position="108"/>
    </location>
</feature>
<name>A0A224YES0_9ACAR</name>
<proteinExistence type="predicted"/>
<protein>
    <recommendedName>
        <fullName evidence="3">8.9 kDa family member</fullName>
    </recommendedName>
</protein>
<feature type="signal peptide" evidence="1">
    <location>
        <begin position="1"/>
        <end position="22"/>
    </location>
</feature>
<evidence type="ECO:0008006" key="3">
    <source>
        <dbReference type="Google" id="ProtNLM"/>
    </source>
</evidence>
<reference evidence="2" key="1">
    <citation type="journal article" date="2017" name="Parasit. Vectors">
        <title>Sialotranscriptomics of Rhipicephalus zambeziensis reveals intricate expression profiles of secretory proteins and suggests tight temporal transcriptional regulation during blood-feeding.</title>
        <authorList>
            <person name="de Castro M.H."/>
            <person name="de Klerk D."/>
            <person name="Pienaar R."/>
            <person name="Rees D.J.G."/>
            <person name="Mans B.J."/>
        </authorList>
    </citation>
    <scope>NUCLEOTIDE SEQUENCE</scope>
    <source>
        <tissue evidence="2">Salivary glands</tissue>
    </source>
</reference>
<sequence length="108" mass="12230">MGMKHFALYCILLCLFGTLAPSMRLLQNPQLCTQRRTCQNYSRLTCTHVDGRLVSYTCVFGGTVCEYRGRPRCATRSQVSCQPLSRHCACSCGNTRTIIRRTTTQNWG</sequence>
<keyword evidence="1" id="KW-0732">Signal</keyword>
<organism evidence="2">
    <name type="scientific">Rhipicephalus zambeziensis</name>
    <dbReference type="NCBI Taxonomy" id="60191"/>
    <lineage>
        <taxon>Eukaryota</taxon>
        <taxon>Metazoa</taxon>
        <taxon>Ecdysozoa</taxon>
        <taxon>Arthropoda</taxon>
        <taxon>Chelicerata</taxon>
        <taxon>Arachnida</taxon>
        <taxon>Acari</taxon>
        <taxon>Parasitiformes</taxon>
        <taxon>Ixodida</taxon>
        <taxon>Ixodoidea</taxon>
        <taxon>Ixodidae</taxon>
        <taxon>Rhipicephalinae</taxon>
        <taxon>Rhipicephalus</taxon>
        <taxon>Rhipicephalus</taxon>
    </lineage>
</organism>
<evidence type="ECO:0000313" key="2">
    <source>
        <dbReference type="EMBL" id="MAA14219.1"/>
    </source>
</evidence>
<dbReference type="EMBL" id="GFPF01003073">
    <property type="protein sequence ID" value="MAA14219.1"/>
    <property type="molecule type" value="Transcribed_RNA"/>
</dbReference>